<dbReference type="Pfam" id="PF06935">
    <property type="entry name" value="DUF1284"/>
    <property type="match status" value="1"/>
</dbReference>
<protein>
    <recommendedName>
        <fullName evidence="3">DUF1284 domain-containing protein</fullName>
    </recommendedName>
</protein>
<evidence type="ECO:0008006" key="3">
    <source>
        <dbReference type="Google" id="ProtNLM"/>
    </source>
</evidence>
<name>A0A1S7Q106_9HYPH</name>
<reference evidence="2" key="1">
    <citation type="submission" date="2016-01" db="EMBL/GenBank/DDBJ databases">
        <authorList>
            <person name="Regsiter A."/>
            <person name="william w."/>
        </authorList>
    </citation>
    <scope>NUCLEOTIDE SEQUENCE [LARGE SCALE GENOMIC DNA]</scope>
    <source>
        <strain evidence="2">CFBP 6623</strain>
    </source>
</reference>
<gene>
    <name evidence="1" type="ORF">AGR3A_Cc380021</name>
</gene>
<sequence length="177" mass="19427">MSDRRPPVTVRLRPHHLLCMLTYVGKGYTSGFVENYDRVAARLNAGEEDIELVDGPDDICTGLLCESHAHCFNEGVAQRDEAARLSVSALLGEALTGGKRLRATPDFLANMRLAFAAGDIRQACRGCQWIRLCDRIAASGFVGVKIGEPLQTVPKDAARFAKHPMLRPKYGPHGRKL</sequence>
<organism evidence="1 2">
    <name type="scientific">Agrobacterium tomkonis CFBP 6623</name>
    <dbReference type="NCBI Taxonomy" id="1183432"/>
    <lineage>
        <taxon>Bacteria</taxon>
        <taxon>Pseudomonadati</taxon>
        <taxon>Pseudomonadota</taxon>
        <taxon>Alphaproteobacteria</taxon>
        <taxon>Hyphomicrobiales</taxon>
        <taxon>Rhizobiaceae</taxon>
        <taxon>Rhizobium/Agrobacterium group</taxon>
        <taxon>Agrobacterium</taxon>
        <taxon>Agrobacterium tumefaciens complex</taxon>
    </lineage>
</organism>
<keyword evidence="2" id="KW-1185">Reference proteome</keyword>
<dbReference type="STRING" id="1183432.AGR3A_Cc380021"/>
<proteinExistence type="predicted"/>
<dbReference type="Proteomes" id="UP000191988">
    <property type="component" value="Unassembled WGS sequence"/>
</dbReference>
<accession>A0A1S7Q106</accession>
<evidence type="ECO:0000313" key="2">
    <source>
        <dbReference type="Proteomes" id="UP000191988"/>
    </source>
</evidence>
<evidence type="ECO:0000313" key="1">
    <source>
        <dbReference type="EMBL" id="CUX29719.1"/>
    </source>
</evidence>
<dbReference type="EMBL" id="FBWK01000032">
    <property type="protein sequence ID" value="CUX29719.1"/>
    <property type="molecule type" value="Genomic_DNA"/>
</dbReference>
<dbReference type="InterPro" id="IPR009702">
    <property type="entry name" value="DUF1284"/>
</dbReference>
<dbReference type="AlphaFoldDB" id="A0A1S7Q106"/>